<evidence type="ECO:0000313" key="6">
    <source>
        <dbReference type="Proteomes" id="UP000257030"/>
    </source>
</evidence>
<evidence type="ECO:0000256" key="2">
    <source>
        <dbReference type="ARBA" id="ARBA00023125"/>
    </source>
</evidence>
<dbReference type="Pfam" id="PF12833">
    <property type="entry name" value="HTH_18"/>
    <property type="match status" value="1"/>
</dbReference>
<dbReference type="SUPFAM" id="SSF51215">
    <property type="entry name" value="Regulatory protein AraC"/>
    <property type="match status" value="1"/>
</dbReference>
<dbReference type="InterPro" id="IPR003313">
    <property type="entry name" value="AraC-bd"/>
</dbReference>
<keyword evidence="6" id="KW-1185">Reference proteome</keyword>
<dbReference type="InterPro" id="IPR009057">
    <property type="entry name" value="Homeodomain-like_sf"/>
</dbReference>
<evidence type="ECO:0000259" key="4">
    <source>
        <dbReference type="PROSITE" id="PS01124"/>
    </source>
</evidence>
<dbReference type="PANTHER" id="PTHR43280:SF32">
    <property type="entry name" value="TRANSCRIPTIONAL REGULATORY PROTEIN"/>
    <property type="match status" value="1"/>
</dbReference>
<gene>
    <name evidence="5" type="ORF">DRF60_12650</name>
</gene>
<dbReference type="Proteomes" id="UP000257030">
    <property type="component" value="Unassembled WGS sequence"/>
</dbReference>
<protein>
    <recommendedName>
        <fullName evidence="4">HTH araC/xylS-type domain-containing protein</fullName>
    </recommendedName>
</protein>
<dbReference type="InterPro" id="IPR018060">
    <property type="entry name" value="HTH_AraC"/>
</dbReference>
<dbReference type="GO" id="GO:0003700">
    <property type="term" value="F:DNA-binding transcription factor activity"/>
    <property type="evidence" value="ECO:0007669"/>
    <property type="project" value="InterPro"/>
</dbReference>
<proteinExistence type="predicted"/>
<name>A0A3D9DFF2_9FLAO</name>
<dbReference type="AlphaFoldDB" id="A0A3D9DFF2"/>
<dbReference type="PROSITE" id="PS01124">
    <property type="entry name" value="HTH_ARAC_FAMILY_2"/>
    <property type="match status" value="1"/>
</dbReference>
<dbReference type="EMBL" id="QNUH01000010">
    <property type="protein sequence ID" value="REC76745.1"/>
    <property type="molecule type" value="Genomic_DNA"/>
</dbReference>
<evidence type="ECO:0000256" key="1">
    <source>
        <dbReference type="ARBA" id="ARBA00023015"/>
    </source>
</evidence>
<keyword evidence="3" id="KW-0804">Transcription</keyword>
<dbReference type="SUPFAM" id="SSF46689">
    <property type="entry name" value="Homeodomain-like"/>
    <property type="match status" value="1"/>
</dbReference>
<dbReference type="Pfam" id="PF02311">
    <property type="entry name" value="AraC_binding"/>
    <property type="match status" value="1"/>
</dbReference>
<dbReference type="PANTHER" id="PTHR43280">
    <property type="entry name" value="ARAC-FAMILY TRANSCRIPTIONAL REGULATOR"/>
    <property type="match status" value="1"/>
</dbReference>
<feature type="domain" description="HTH araC/xylS-type" evidence="4">
    <location>
        <begin position="197"/>
        <end position="295"/>
    </location>
</feature>
<reference evidence="5 6" key="1">
    <citation type="journal article" date="2010" name="Syst. Appl. Microbiol.">
        <title>Four new species of Chryseobacterium from the rhizosphere of coastal sand dune plants, Chryseobacterium elymi sp. nov., Chryseobacterium hagamense sp. nov., Chryseobacterium lathyri sp. nov. and Chryseobacterium rhizosphaerae sp. nov.</title>
        <authorList>
            <person name="Cho S.H."/>
            <person name="Lee K.S."/>
            <person name="Shin D.S."/>
            <person name="Han J.H."/>
            <person name="Park K.S."/>
            <person name="Lee C.H."/>
            <person name="Park K.H."/>
            <person name="Kim S.B."/>
        </authorList>
    </citation>
    <scope>NUCLEOTIDE SEQUENCE [LARGE SCALE GENOMIC DNA]</scope>
    <source>
        <strain evidence="5 6">KCTC 22547</strain>
    </source>
</reference>
<dbReference type="GO" id="GO:0043565">
    <property type="term" value="F:sequence-specific DNA binding"/>
    <property type="evidence" value="ECO:0007669"/>
    <property type="project" value="InterPro"/>
</dbReference>
<accession>A0A3D9DFF2</accession>
<organism evidence="5 6">
    <name type="scientific">Chryseobacterium elymi</name>
    <dbReference type="NCBI Taxonomy" id="395936"/>
    <lineage>
        <taxon>Bacteria</taxon>
        <taxon>Pseudomonadati</taxon>
        <taxon>Bacteroidota</taxon>
        <taxon>Flavobacteriia</taxon>
        <taxon>Flavobacteriales</taxon>
        <taxon>Weeksellaceae</taxon>
        <taxon>Chryseobacterium group</taxon>
        <taxon>Chryseobacterium</taxon>
    </lineage>
</organism>
<dbReference type="OrthoDB" id="2585681at2"/>
<dbReference type="InterPro" id="IPR037923">
    <property type="entry name" value="HTH-like"/>
</dbReference>
<sequence length="301" mass="35568">MITMDKIDKMELYTIETLISNHSTLTDFSIHRLEDFSKQFKHLKAPHLHDFYSIIIFEKGVGVHVIDLVNYNIQANRIFLINYGQVHSWIKLKDAKGYIINFTKEFYNLIYTGNNKIKSDLINSEITPYIDIDETTMSEWNQLAELIKNEYQAEKREYKELICIYLKAILIKYRRNHSSCTLEGTINKSNRKTVLIQQFNELVNLKFKQWKFPRQYAEELHITSNYLNIVVKKSLGWSAGYIIRERIVLEAKRLLQSTDLTVAQIGIELGFTDKSNFNKYFKGYVNTTPENYRKQSFQQKS</sequence>
<comment type="caution">
    <text evidence="5">The sequence shown here is derived from an EMBL/GenBank/DDBJ whole genome shotgun (WGS) entry which is preliminary data.</text>
</comment>
<evidence type="ECO:0000313" key="5">
    <source>
        <dbReference type="EMBL" id="REC76745.1"/>
    </source>
</evidence>
<keyword evidence="1" id="KW-0805">Transcription regulation</keyword>
<evidence type="ECO:0000256" key="3">
    <source>
        <dbReference type="ARBA" id="ARBA00023163"/>
    </source>
</evidence>
<dbReference type="SMART" id="SM00342">
    <property type="entry name" value="HTH_ARAC"/>
    <property type="match status" value="1"/>
</dbReference>
<dbReference type="Gene3D" id="1.10.10.60">
    <property type="entry name" value="Homeodomain-like"/>
    <property type="match status" value="1"/>
</dbReference>
<keyword evidence="2" id="KW-0238">DNA-binding</keyword>